<proteinExistence type="predicted"/>
<feature type="region of interest" description="Disordered" evidence="1">
    <location>
        <begin position="1"/>
        <end position="23"/>
    </location>
</feature>
<name>A0AAD4UNA8_OVIAM</name>
<dbReference type="AlphaFoldDB" id="A0AAD4UNA8"/>
<sequence length="163" mass="17791">METFSNIQQKPETSNQQLSKYGKSEMAGQADRLEIKVTCHHSTSSEVPLPYLGVRKHDALSGLVYAPADLLQDSPLFTGRFCTVDATREAQVTIHRFAYILFIIHRGEYRATQGSADLTLVKISPGKAPFFHSTQDSGQTVSYGHCLAPPSPQSPGLNPGETA</sequence>
<evidence type="ECO:0000313" key="3">
    <source>
        <dbReference type="Proteomes" id="UP001214576"/>
    </source>
</evidence>
<dbReference type="EMBL" id="JAKZEL010000001">
    <property type="protein sequence ID" value="KAI4547904.1"/>
    <property type="molecule type" value="Genomic_DNA"/>
</dbReference>
<comment type="caution">
    <text evidence="2">The sequence shown here is derived from an EMBL/GenBank/DDBJ whole genome shotgun (WGS) entry which is preliminary data.</text>
</comment>
<evidence type="ECO:0000256" key="1">
    <source>
        <dbReference type="SAM" id="MobiDB-lite"/>
    </source>
</evidence>
<reference evidence="2" key="1">
    <citation type="submission" date="2022-03" db="EMBL/GenBank/DDBJ databases">
        <title>Genomic analyses of argali, domestic sheep and their hybrids provide insights into chromosomal evolution, heterosis and genetic basis of agronomic traits.</title>
        <authorList>
            <person name="Li M."/>
        </authorList>
    </citation>
    <scope>NUCLEOTIDE SEQUENCE</scope>
    <source>
        <strain evidence="2">CAU-MHL-2022a</strain>
        <tissue evidence="2">Skin</tissue>
    </source>
</reference>
<accession>A0AAD4UNA8</accession>
<dbReference type="Proteomes" id="UP001214576">
    <property type="component" value="Unassembled WGS sequence"/>
</dbReference>
<organism evidence="2 3">
    <name type="scientific">Ovis ammon polii</name>
    <dbReference type="NCBI Taxonomy" id="230172"/>
    <lineage>
        <taxon>Eukaryota</taxon>
        <taxon>Metazoa</taxon>
        <taxon>Chordata</taxon>
        <taxon>Craniata</taxon>
        <taxon>Vertebrata</taxon>
        <taxon>Euteleostomi</taxon>
        <taxon>Mammalia</taxon>
        <taxon>Eutheria</taxon>
        <taxon>Laurasiatheria</taxon>
        <taxon>Artiodactyla</taxon>
        <taxon>Ruminantia</taxon>
        <taxon>Pecora</taxon>
        <taxon>Bovidae</taxon>
        <taxon>Caprinae</taxon>
        <taxon>Ovis</taxon>
    </lineage>
</organism>
<evidence type="ECO:0000313" key="2">
    <source>
        <dbReference type="EMBL" id="KAI4547904.1"/>
    </source>
</evidence>
<feature type="compositionally biased region" description="Polar residues" evidence="1">
    <location>
        <begin position="1"/>
        <end position="19"/>
    </location>
</feature>
<gene>
    <name evidence="2" type="ORF">MG293_000234</name>
</gene>
<keyword evidence="3" id="KW-1185">Reference proteome</keyword>
<protein>
    <submittedName>
        <fullName evidence="2">Uncharacterized protein</fullName>
    </submittedName>
</protein>